<name>A0A7J8YFU6_GOSAI</name>
<evidence type="ECO:0000313" key="2">
    <source>
        <dbReference type="Proteomes" id="UP000593577"/>
    </source>
</evidence>
<protein>
    <submittedName>
        <fullName evidence="1">Uncharacterized protein</fullName>
    </submittedName>
</protein>
<dbReference type="Proteomes" id="UP000593577">
    <property type="component" value="Unassembled WGS sequence"/>
</dbReference>
<evidence type="ECO:0000313" key="1">
    <source>
        <dbReference type="EMBL" id="MBA0698242.1"/>
    </source>
</evidence>
<organism evidence="1 2">
    <name type="scientific">Gossypium aridum</name>
    <name type="common">American cotton</name>
    <name type="synonym">Erioxylum aridum</name>
    <dbReference type="NCBI Taxonomy" id="34290"/>
    <lineage>
        <taxon>Eukaryota</taxon>
        <taxon>Viridiplantae</taxon>
        <taxon>Streptophyta</taxon>
        <taxon>Embryophyta</taxon>
        <taxon>Tracheophyta</taxon>
        <taxon>Spermatophyta</taxon>
        <taxon>Magnoliopsida</taxon>
        <taxon>eudicotyledons</taxon>
        <taxon>Gunneridae</taxon>
        <taxon>Pentapetalae</taxon>
        <taxon>rosids</taxon>
        <taxon>malvids</taxon>
        <taxon>Malvales</taxon>
        <taxon>Malvaceae</taxon>
        <taxon>Malvoideae</taxon>
        <taxon>Gossypium</taxon>
    </lineage>
</organism>
<dbReference type="AlphaFoldDB" id="A0A7J8YFU6"/>
<sequence>MKLANQRLAFELGTRK</sequence>
<proteinExistence type="predicted"/>
<reference evidence="1 2" key="1">
    <citation type="journal article" date="2019" name="Genome Biol. Evol.">
        <title>Insights into the evolution of the New World diploid cottons (Gossypium, subgenus Houzingenia) based on genome sequencing.</title>
        <authorList>
            <person name="Grover C.E."/>
            <person name="Arick M.A. 2nd"/>
            <person name="Thrash A."/>
            <person name="Conover J.L."/>
            <person name="Sanders W.S."/>
            <person name="Peterson D.G."/>
            <person name="Frelichowski J.E."/>
            <person name="Scheffler J.A."/>
            <person name="Scheffler B.E."/>
            <person name="Wendel J.F."/>
        </authorList>
    </citation>
    <scope>NUCLEOTIDE SEQUENCE [LARGE SCALE GENOMIC DNA]</scope>
    <source>
        <strain evidence="1">185</strain>
        <tissue evidence="1">Leaf</tissue>
    </source>
</reference>
<keyword evidence="2" id="KW-1185">Reference proteome</keyword>
<accession>A0A7J8YFU6</accession>
<comment type="caution">
    <text evidence="1">The sequence shown here is derived from an EMBL/GenBank/DDBJ whole genome shotgun (WGS) entry which is preliminary data.</text>
</comment>
<gene>
    <name evidence="1" type="ORF">Goari_021741</name>
</gene>
<dbReference type="EMBL" id="JABFAA010000012">
    <property type="protein sequence ID" value="MBA0698242.1"/>
    <property type="molecule type" value="Genomic_DNA"/>
</dbReference>